<feature type="region of interest" description="Disordered" evidence="1">
    <location>
        <begin position="133"/>
        <end position="169"/>
    </location>
</feature>
<keyword evidence="3" id="KW-1185">Reference proteome</keyword>
<evidence type="ECO:0000256" key="1">
    <source>
        <dbReference type="SAM" id="MobiDB-lite"/>
    </source>
</evidence>
<evidence type="ECO:0000313" key="2">
    <source>
        <dbReference type="EMBL" id="GAA1907203.1"/>
    </source>
</evidence>
<protein>
    <recommendedName>
        <fullName evidence="4">Nitroreductase</fullName>
    </recommendedName>
</protein>
<evidence type="ECO:0000313" key="3">
    <source>
        <dbReference type="Proteomes" id="UP001501303"/>
    </source>
</evidence>
<sequence length="331" mass="34113">MVLTVTARRTVSHYGHRAWPLLLLDTGHAVAALRVAAGRAPVAWDAGGPLLAAAAGLPEARVWRRLWPRTEPEHPLAAVLLTPPGRRPPAAPLERWARQGPGEPPLPSGGPPGAPLPAVQAEAERVLTALTARTPPGPERWDHRPLPSVAAAPGEAAERRSATPPLPGVPAPDGLLTLLRTAEAAGGPDLRWCAAVGDPEPCLLRVTPGAPERRQGHPGALAGLAAGDARPALAAWAAGQAWVAGCGAVLLASGCPSGAAAGQVRRAHLRAGHAVQLAQSAAARLGLPSRPLGSWQRADLGSALGGPRRREWIIHGLALGAGRTERSTPRR</sequence>
<gene>
    <name evidence="2" type="ORF">GCM10009716_16390</name>
</gene>
<proteinExistence type="predicted"/>
<comment type="caution">
    <text evidence="2">The sequence shown here is derived from an EMBL/GenBank/DDBJ whole genome shotgun (WGS) entry which is preliminary data.</text>
</comment>
<dbReference type="Proteomes" id="UP001501303">
    <property type="component" value="Unassembled WGS sequence"/>
</dbReference>
<dbReference type="Gene3D" id="3.40.109.10">
    <property type="entry name" value="NADH Oxidase"/>
    <property type="match status" value="1"/>
</dbReference>
<name>A0ABN2P1W3_9ACTN</name>
<dbReference type="EMBL" id="BAAAMJ010000012">
    <property type="protein sequence ID" value="GAA1907203.1"/>
    <property type="molecule type" value="Genomic_DNA"/>
</dbReference>
<organism evidence="2 3">
    <name type="scientific">Streptomyces sodiiphilus</name>
    <dbReference type="NCBI Taxonomy" id="226217"/>
    <lineage>
        <taxon>Bacteria</taxon>
        <taxon>Bacillati</taxon>
        <taxon>Actinomycetota</taxon>
        <taxon>Actinomycetes</taxon>
        <taxon>Kitasatosporales</taxon>
        <taxon>Streptomycetaceae</taxon>
        <taxon>Streptomyces</taxon>
    </lineage>
</organism>
<dbReference type="SUPFAM" id="SSF55469">
    <property type="entry name" value="FMN-dependent nitroreductase-like"/>
    <property type="match status" value="1"/>
</dbReference>
<feature type="region of interest" description="Disordered" evidence="1">
    <location>
        <begin position="80"/>
        <end position="117"/>
    </location>
</feature>
<accession>A0ABN2P1W3</accession>
<evidence type="ECO:0008006" key="4">
    <source>
        <dbReference type="Google" id="ProtNLM"/>
    </source>
</evidence>
<reference evidence="2 3" key="1">
    <citation type="journal article" date="2019" name="Int. J. Syst. Evol. Microbiol.">
        <title>The Global Catalogue of Microorganisms (GCM) 10K type strain sequencing project: providing services to taxonomists for standard genome sequencing and annotation.</title>
        <authorList>
            <consortium name="The Broad Institute Genomics Platform"/>
            <consortium name="The Broad Institute Genome Sequencing Center for Infectious Disease"/>
            <person name="Wu L."/>
            <person name="Ma J."/>
        </authorList>
    </citation>
    <scope>NUCLEOTIDE SEQUENCE [LARGE SCALE GENOMIC DNA]</scope>
    <source>
        <strain evidence="2 3">JCM 13581</strain>
    </source>
</reference>
<feature type="compositionally biased region" description="Pro residues" evidence="1">
    <location>
        <begin position="102"/>
        <end position="115"/>
    </location>
</feature>
<dbReference type="InterPro" id="IPR000415">
    <property type="entry name" value="Nitroreductase-like"/>
</dbReference>